<evidence type="ECO:0000256" key="1">
    <source>
        <dbReference type="SAM" id="Phobius"/>
    </source>
</evidence>
<evidence type="ECO:0008006" key="3">
    <source>
        <dbReference type="Google" id="ProtNLM"/>
    </source>
</evidence>
<dbReference type="Gene3D" id="2.60.40.10">
    <property type="entry name" value="Immunoglobulins"/>
    <property type="match status" value="1"/>
</dbReference>
<reference evidence="2" key="1">
    <citation type="submission" date="2017-05" db="UniProtKB">
        <authorList>
            <consortium name="EnsemblMetazoa"/>
        </authorList>
    </citation>
    <scope>IDENTIFICATION</scope>
</reference>
<organism evidence="2">
    <name type="scientific">Amphimedon queenslandica</name>
    <name type="common">Sponge</name>
    <dbReference type="NCBI Taxonomy" id="400682"/>
    <lineage>
        <taxon>Eukaryota</taxon>
        <taxon>Metazoa</taxon>
        <taxon>Porifera</taxon>
        <taxon>Demospongiae</taxon>
        <taxon>Heteroscleromorpha</taxon>
        <taxon>Haplosclerida</taxon>
        <taxon>Niphatidae</taxon>
        <taxon>Amphimedon</taxon>
    </lineage>
</organism>
<sequence>MITGVITVPNNLNTFIVNVSLSNNGGEYLSTPSFGFGKVGPVTNIDSSIDNCSTIDITWTAPTVDDRVSILYYILRIYDAITGSLVDTVSVDDTSYQFVDNNLFIHRYTYVIIGVNELGEGISNNDTFSYQRVPRSVEEAASDILEITFNRTSATASYNIPVIVECTGEAPGNATVTIQCNGTGVVYDNITEVDDATQPMNIKGLISVPQYQQCNISIVFSNEAGSSEPFILAFNTTPTMNPTLSPTSTVGTTTSSPNSIITRPEIIGISVGGGVLLIITIQIIVIVVVVIYKKGERKKSPLLERIVFDGSSARTSVSSYNECGTYSQAQEPE</sequence>
<name>A0A1X7T6X1_AMPQE</name>
<dbReference type="InterPro" id="IPR036116">
    <property type="entry name" value="FN3_sf"/>
</dbReference>
<protein>
    <recommendedName>
        <fullName evidence="3">Fibronectin type-III domain-containing protein</fullName>
    </recommendedName>
</protein>
<feature type="transmembrane region" description="Helical" evidence="1">
    <location>
        <begin position="266"/>
        <end position="292"/>
    </location>
</feature>
<accession>A0A1X7T6X1</accession>
<dbReference type="InterPro" id="IPR003961">
    <property type="entry name" value="FN3_dom"/>
</dbReference>
<proteinExistence type="predicted"/>
<dbReference type="InterPro" id="IPR013783">
    <property type="entry name" value="Ig-like_fold"/>
</dbReference>
<dbReference type="CDD" id="cd00063">
    <property type="entry name" value="FN3"/>
    <property type="match status" value="1"/>
</dbReference>
<dbReference type="EnsemblMetazoa" id="Aqu2.1.10237_001">
    <property type="protein sequence ID" value="Aqu2.1.10237_001"/>
    <property type="gene ID" value="Aqu2.1.10237"/>
</dbReference>
<evidence type="ECO:0000313" key="2">
    <source>
        <dbReference type="EnsemblMetazoa" id="Aqu2.1.10237_001"/>
    </source>
</evidence>
<dbReference type="AlphaFoldDB" id="A0A1X7T6X1"/>
<keyword evidence="1" id="KW-0472">Membrane</keyword>
<keyword evidence="1" id="KW-0812">Transmembrane</keyword>
<keyword evidence="1" id="KW-1133">Transmembrane helix</keyword>
<dbReference type="InParanoid" id="A0A1X7T6X1"/>
<dbReference type="SUPFAM" id="SSF49265">
    <property type="entry name" value="Fibronectin type III"/>
    <property type="match status" value="1"/>
</dbReference>